<evidence type="ECO:0000313" key="1">
    <source>
        <dbReference type="EMBL" id="GIY34089.1"/>
    </source>
</evidence>
<keyword evidence="2" id="KW-1185">Reference proteome</keyword>
<organism evidence="1 2">
    <name type="scientific">Caerostris extrusa</name>
    <name type="common">Bark spider</name>
    <name type="synonym">Caerostris bankana</name>
    <dbReference type="NCBI Taxonomy" id="172846"/>
    <lineage>
        <taxon>Eukaryota</taxon>
        <taxon>Metazoa</taxon>
        <taxon>Ecdysozoa</taxon>
        <taxon>Arthropoda</taxon>
        <taxon>Chelicerata</taxon>
        <taxon>Arachnida</taxon>
        <taxon>Araneae</taxon>
        <taxon>Araneomorphae</taxon>
        <taxon>Entelegynae</taxon>
        <taxon>Araneoidea</taxon>
        <taxon>Araneidae</taxon>
        <taxon>Caerostris</taxon>
    </lineage>
</organism>
<protein>
    <submittedName>
        <fullName evidence="1">Uncharacterized protein</fullName>
    </submittedName>
</protein>
<evidence type="ECO:0000313" key="2">
    <source>
        <dbReference type="Proteomes" id="UP001054945"/>
    </source>
</evidence>
<accession>A0AAV4SM78</accession>
<dbReference type="Proteomes" id="UP001054945">
    <property type="component" value="Unassembled WGS sequence"/>
</dbReference>
<comment type="caution">
    <text evidence="1">The sequence shown here is derived from an EMBL/GenBank/DDBJ whole genome shotgun (WGS) entry which is preliminary data.</text>
</comment>
<reference evidence="1 2" key="1">
    <citation type="submission" date="2021-06" db="EMBL/GenBank/DDBJ databases">
        <title>Caerostris extrusa draft genome.</title>
        <authorList>
            <person name="Kono N."/>
            <person name="Arakawa K."/>
        </authorList>
    </citation>
    <scope>NUCLEOTIDE SEQUENCE [LARGE SCALE GENOMIC DNA]</scope>
</reference>
<sequence length="78" mass="9046">MFECSRNLIWGNTSDLVVADGKNLQSCQGVNFRIQRGYPVSFQKQLCQPVHFVELIRCEDLERKKGTLILSSQENYEH</sequence>
<name>A0AAV4SM78_CAEEX</name>
<dbReference type="AlphaFoldDB" id="A0AAV4SM78"/>
<gene>
    <name evidence="1" type="ORF">CEXT_435231</name>
</gene>
<proteinExistence type="predicted"/>
<dbReference type="EMBL" id="BPLR01009722">
    <property type="protein sequence ID" value="GIY34089.1"/>
    <property type="molecule type" value="Genomic_DNA"/>
</dbReference>